<evidence type="ECO:0000256" key="3">
    <source>
        <dbReference type="ARBA" id="ARBA00022833"/>
    </source>
</evidence>
<sequence length="146" mass="16058">MMKSESTATEKISKTPAALSDAEWEERLSEDVFAVCRRKATEIPFSGRYLSHFERGTYTCTCCGANLFRSEAKYLSGCGWPSFSSCVEGSIKELPDLTRPGRPRTEVLCIKCDSHLGHVFPDGPAPTGLRYCINSVSLGFQSADDC</sequence>
<dbReference type="Proteomes" id="UP000504606">
    <property type="component" value="Unplaced"/>
</dbReference>
<dbReference type="AlphaFoldDB" id="A0A9C6XW32"/>
<evidence type="ECO:0000256" key="2">
    <source>
        <dbReference type="ARBA" id="ARBA00022723"/>
    </source>
</evidence>
<comment type="cofactor">
    <cofactor evidence="6">
        <name>Zn(2+)</name>
        <dbReference type="ChEBI" id="CHEBI:29105"/>
    </cofactor>
    <text evidence="6">Binds 1 zinc ion per subunit.</text>
</comment>
<dbReference type="PANTHER" id="PTHR10173">
    <property type="entry name" value="METHIONINE SULFOXIDE REDUCTASE"/>
    <property type="match status" value="1"/>
</dbReference>
<gene>
    <name evidence="9" type="primary">LOC113207228</name>
</gene>
<dbReference type="GO" id="GO:0033743">
    <property type="term" value="F:peptide-methionine (R)-S-oxide reductase activity"/>
    <property type="evidence" value="ECO:0007669"/>
    <property type="project" value="UniProtKB-EC"/>
</dbReference>
<dbReference type="Pfam" id="PF01641">
    <property type="entry name" value="SelR"/>
    <property type="match status" value="1"/>
</dbReference>
<keyword evidence="4 6" id="KW-0560">Oxidoreductase</keyword>
<evidence type="ECO:0000256" key="4">
    <source>
        <dbReference type="ARBA" id="ARBA00023002"/>
    </source>
</evidence>
<evidence type="ECO:0000256" key="6">
    <source>
        <dbReference type="RuleBase" id="RU365044"/>
    </source>
</evidence>
<comment type="function">
    <text evidence="6">Methionine-sulfoxide reductase that specifically reduces methionine (R)-sulfoxide back to methionine. While in many cases methionine oxidation is the result of random oxidation following oxidative stress, methionine oxidation is also a post-translational modification that takes place on specific residues.</text>
</comment>
<accession>A0A9C6XW32</accession>
<keyword evidence="3 6" id="KW-0862">Zinc</keyword>
<name>A0A9C6XW32_FRAOC</name>
<dbReference type="OrthoDB" id="44061at2759"/>
<dbReference type="GO" id="GO:0030091">
    <property type="term" value="P:protein repair"/>
    <property type="evidence" value="ECO:0007669"/>
    <property type="project" value="InterPro"/>
</dbReference>
<dbReference type="KEGG" id="foc:113207228"/>
<protein>
    <recommendedName>
        <fullName evidence="6">Peptide-methionine (R)-S-oxide reductase</fullName>
        <ecNumber evidence="6">1.8.4.12</ecNumber>
    </recommendedName>
</protein>
<keyword evidence="2 6" id="KW-0479">Metal-binding</keyword>
<evidence type="ECO:0000256" key="5">
    <source>
        <dbReference type="ARBA" id="ARBA00048488"/>
    </source>
</evidence>
<comment type="similarity">
    <text evidence="1 6">Belongs to the MsrB Met sulfoxide reductase family.</text>
</comment>
<organism evidence="8 9">
    <name type="scientific">Frankliniella occidentalis</name>
    <name type="common">Western flower thrips</name>
    <name type="synonym">Euthrips occidentalis</name>
    <dbReference type="NCBI Taxonomy" id="133901"/>
    <lineage>
        <taxon>Eukaryota</taxon>
        <taxon>Metazoa</taxon>
        <taxon>Ecdysozoa</taxon>
        <taxon>Arthropoda</taxon>
        <taxon>Hexapoda</taxon>
        <taxon>Insecta</taxon>
        <taxon>Pterygota</taxon>
        <taxon>Neoptera</taxon>
        <taxon>Paraneoptera</taxon>
        <taxon>Thysanoptera</taxon>
        <taxon>Terebrantia</taxon>
        <taxon>Thripoidea</taxon>
        <taxon>Thripidae</taxon>
        <taxon>Frankliniella</taxon>
    </lineage>
</organism>
<keyword evidence="8" id="KW-1185">Reference proteome</keyword>
<dbReference type="PANTHER" id="PTHR10173:SF52">
    <property type="entry name" value="METHIONINE-R-SULFOXIDE REDUCTASE B1"/>
    <property type="match status" value="1"/>
</dbReference>
<comment type="catalytic activity">
    <reaction evidence="5 6">
        <text>L-methionyl-[protein] + [thioredoxin]-disulfide + H2O = L-methionyl-(R)-S-oxide-[protein] + [thioredoxin]-dithiol</text>
        <dbReference type="Rhea" id="RHEA:24164"/>
        <dbReference type="Rhea" id="RHEA-COMP:10698"/>
        <dbReference type="Rhea" id="RHEA-COMP:10700"/>
        <dbReference type="Rhea" id="RHEA-COMP:12313"/>
        <dbReference type="Rhea" id="RHEA-COMP:12314"/>
        <dbReference type="ChEBI" id="CHEBI:15377"/>
        <dbReference type="ChEBI" id="CHEBI:16044"/>
        <dbReference type="ChEBI" id="CHEBI:29950"/>
        <dbReference type="ChEBI" id="CHEBI:45764"/>
        <dbReference type="ChEBI" id="CHEBI:50058"/>
        <dbReference type="EC" id="1.8.4.12"/>
    </reaction>
</comment>
<dbReference type="Gene3D" id="2.170.150.20">
    <property type="entry name" value="Peptide methionine sulfoxide reductase"/>
    <property type="match status" value="1"/>
</dbReference>
<dbReference type="InterPro" id="IPR002579">
    <property type="entry name" value="Met_Sox_Rdtase_MsrB_dom"/>
</dbReference>
<evidence type="ECO:0000256" key="1">
    <source>
        <dbReference type="ARBA" id="ARBA00007174"/>
    </source>
</evidence>
<dbReference type="PROSITE" id="PS51790">
    <property type="entry name" value="MSRB"/>
    <property type="match status" value="1"/>
</dbReference>
<feature type="domain" description="MsrB" evidence="7">
    <location>
        <begin position="21"/>
        <end position="143"/>
    </location>
</feature>
<dbReference type="InterPro" id="IPR028427">
    <property type="entry name" value="Met_Sox_Rdtase_MsrB"/>
</dbReference>
<dbReference type="RefSeq" id="XP_052132957.1">
    <property type="nucleotide sequence ID" value="XM_052276997.1"/>
</dbReference>
<dbReference type="EC" id="1.8.4.12" evidence="6"/>
<dbReference type="FunFam" id="2.170.150.20:FF:000001">
    <property type="entry name" value="Peptide methionine sulfoxide reductase MsrB"/>
    <property type="match status" value="1"/>
</dbReference>
<evidence type="ECO:0000313" key="8">
    <source>
        <dbReference type="Proteomes" id="UP000504606"/>
    </source>
</evidence>
<dbReference type="SUPFAM" id="SSF51316">
    <property type="entry name" value="Mss4-like"/>
    <property type="match status" value="1"/>
</dbReference>
<dbReference type="GO" id="GO:0005737">
    <property type="term" value="C:cytoplasm"/>
    <property type="evidence" value="ECO:0007669"/>
    <property type="project" value="TreeGrafter"/>
</dbReference>
<proteinExistence type="inferred from homology"/>
<dbReference type="GO" id="GO:0006979">
    <property type="term" value="P:response to oxidative stress"/>
    <property type="evidence" value="ECO:0007669"/>
    <property type="project" value="InterPro"/>
</dbReference>
<evidence type="ECO:0000313" key="9">
    <source>
        <dbReference type="RefSeq" id="XP_052132957.1"/>
    </source>
</evidence>
<dbReference type="InterPro" id="IPR011057">
    <property type="entry name" value="Mss4-like_sf"/>
</dbReference>
<dbReference type="GeneID" id="113207228"/>
<dbReference type="NCBIfam" id="TIGR00357">
    <property type="entry name" value="peptide-methionine (R)-S-oxide reductase MsrB"/>
    <property type="match status" value="1"/>
</dbReference>
<reference evidence="9" key="1">
    <citation type="submission" date="2025-08" db="UniProtKB">
        <authorList>
            <consortium name="RefSeq"/>
        </authorList>
    </citation>
    <scope>IDENTIFICATION</scope>
    <source>
        <tissue evidence="9">Whole organism</tissue>
    </source>
</reference>
<evidence type="ECO:0000259" key="7">
    <source>
        <dbReference type="PROSITE" id="PS51790"/>
    </source>
</evidence>
<dbReference type="GO" id="GO:0046872">
    <property type="term" value="F:metal ion binding"/>
    <property type="evidence" value="ECO:0007669"/>
    <property type="project" value="UniProtKB-KW"/>
</dbReference>